<dbReference type="Proteomes" id="UP000000851">
    <property type="component" value="Chromosome"/>
</dbReference>
<dbReference type="InParanoid" id="C7Q304"/>
<dbReference type="AlphaFoldDB" id="C7Q304"/>
<dbReference type="RefSeq" id="WP_012787189.1">
    <property type="nucleotide sequence ID" value="NC_013131.1"/>
</dbReference>
<gene>
    <name evidence="1" type="ordered locus">Caci_2987</name>
</gene>
<reference evidence="1 2" key="1">
    <citation type="journal article" date="2009" name="Stand. Genomic Sci.">
        <title>Complete genome sequence of Catenulispora acidiphila type strain (ID 139908).</title>
        <authorList>
            <person name="Copeland A."/>
            <person name="Lapidus A."/>
            <person name="Glavina Del Rio T."/>
            <person name="Nolan M."/>
            <person name="Lucas S."/>
            <person name="Chen F."/>
            <person name="Tice H."/>
            <person name="Cheng J.F."/>
            <person name="Bruce D."/>
            <person name="Goodwin L."/>
            <person name="Pitluck S."/>
            <person name="Mikhailova N."/>
            <person name="Pati A."/>
            <person name="Ivanova N."/>
            <person name="Mavromatis K."/>
            <person name="Chen A."/>
            <person name="Palaniappan K."/>
            <person name="Chain P."/>
            <person name="Land M."/>
            <person name="Hauser L."/>
            <person name="Chang Y.J."/>
            <person name="Jeffries C.D."/>
            <person name="Chertkov O."/>
            <person name="Brettin T."/>
            <person name="Detter J.C."/>
            <person name="Han C."/>
            <person name="Ali Z."/>
            <person name="Tindall B.J."/>
            <person name="Goker M."/>
            <person name="Bristow J."/>
            <person name="Eisen J.A."/>
            <person name="Markowitz V."/>
            <person name="Hugenholtz P."/>
            <person name="Kyrpides N.C."/>
            <person name="Klenk H.P."/>
        </authorList>
    </citation>
    <scope>NUCLEOTIDE SEQUENCE [LARGE SCALE GENOMIC DNA]</scope>
    <source>
        <strain evidence="2">DSM 44928 / JCM 14897 / NBRC 102108 / NRRL B-24433 / ID139908</strain>
    </source>
</reference>
<evidence type="ECO:0000313" key="1">
    <source>
        <dbReference type="EMBL" id="ACU71896.1"/>
    </source>
</evidence>
<keyword evidence="2" id="KW-1185">Reference proteome</keyword>
<name>C7Q304_CATAD</name>
<proteinExistence type="predicted"/>
<dbReference type="STRING" id="479433.Caci_2987"/>
<dbReference type="EMBL" id="CP001700">
    <property type="protein sequence ID" value="ACU71896.1"/>
    <property type="molecule type" value="Genomic_DNA"/>
</dbReference>
<sequence length="145" mass="16123">MPIPTAAQILYILNNCEDLDLEALTFCVITGGSRYGVRGNKLADGEPANWYPFYPGELMVLLDPFGREPFGQGRDPSNSSVGRFETKDLDAAIALSDAIQQDPKMEPGFWEWSDGVWVRPCDQDELKQRLRQDRGAMIARVGGEA</sequence>
<protein>
    <submittedName>
        <fullName evidence="1">Uncharacterized protein</fullName>
    </submittedName>
</protein>
<dbReference type="HOGENOM" id="CLU_1783389_0_0_11"/>
<organism evidence="1 2">
    <name type="scientific">Catenulispora acidiphila (strain DSM 44928 / JCM 14897 / NBRC 102108 / NRRL B-24433 / ID139908)</name>
    <dbReference type="NCBI Taxonomy" id="479433"/>
    <lineage>
        <taxon>Bacteria</taxon>
        <taxon>Bacillati</taxon>
        <taxon>Actinomycetota</taxon>
        <taxon>Actinomycetes</taxon>
        <taxon>Catenulisporales</taxon>
        <taxon>Catenulisporaceae</taxon>
        <taxon>Catenulispora</taxon>
    </lineage>
</organism>
<evidence type="ECO:0000313" key="2">
    <source>
        <dbReference type="Proteomes" id="UP000000851"/>
    </source>
</evidence>
<dbReference type="KEGG" id="cai:Caci_2987"/>
<accession>C7Q304</accession>